<reference evidence="3" key="1">
    <citation type="submission" date="2023-07" db="EMBL/GenBank/DDBJ databases">
        <title>Chryseobacterium sp. strain PBS4-4 Genome sequencing and assembly.</title>
        <authorList>
            <person name="Jung Y."/>
        </authorList>
    </citation>
    <scope>NUCLEOTIDE SEQUENCE [LARGE SCALE GENOMIC DNA]</scope>
    <source>
        <strain evidence="3">PBS4-4</strain>
    </source>
</reference>
<dbReference type="EMBL" id="JAOTEM010000001">
    <property type="protein sequence ID" value="MCU7615985.1"/>
    <property type="molecule type" value="Genomic_DNA"/>
</dbReference>
<protein>
    <submittedName>
        <fullName evidence="2">Uncharacterized protein</fullName>
    </submittedName>
</protein>
<keyword evidence="1" id="KW-0732">Signal</keyword>
<evidence type="ECO:0000313" key="2">
    <source>
        <dbReference type="EMBL" id="MCU7615985.1"/>
    </source>
</evidence>
<organism evidence="2 3">
    <name type="scientific">Chryseobacterium edaphi</name>
    <dbReference type="NCBI Taxonomy" id="2976532"/>
    <lineage>
        <taxon>Bacteria</taxon>
        <taxon>Pseudomonadati</taxon>
        <taxon>Bacteroidota</taxon>
        <taxon>Flavobacteriia</taxon>
        <taxon>Flavobacteriales</taxon>
        <taxon>Weeksellaceae</taxon>
        <taxon>Chryseobacterium group</taxon>
        <taxon>Chryseobacterium</taxon>
    </lineage>
</organism>
<sequence>MKNLIFILAMLFSLLSYSQSHEMISNNNIVDENFVSDYRIINVFKDIPGKEDLLLYVEKTNDTIFSIYVLNNSTDSIAIFRQDWKLQLIQEAKDQSGTCKPIEFWQSSTCGNSYYLQNIKSSEIIKTNSKAYQGNFQTDVRFKLKNNGKIYYSNSIQGNIDLSQFKLSETIKQNRSYTFVKRFAGDKIAERAIFLDPKADEEFSAAYKKHMEALKSKIKKRNEQSSTVKE</sequence>
<feature type="signal peptide" evidence="1">
    <location>
        <begin position="1"/>
        <end position="18"/>
    </location>
</feature>
<name>A0ABT2W168_9FLAO</name>
<evidence type="ECO:0000313" key="3">
    <source>
        <dbReference type="Proteomes" id="UP001208649"/>
    </source>
</evidence>
<proteinExistence type="predicted"/>
<dbReference type="RefSeq" id="WP_263001400.1">
    <property type="nucleotide sequence ID" value="NZ_JAOTEM010000001.1"/>
</dbReference>
<accession>A0ABT2W168</accession>
<feature type="chain" id="PRO_5045095438" evidence="1">
    <location>
        <begin position="19"/>
        <end position="230"/>
    </location>
</feature>
<comment type="caution">
    <text evidence="2">The sequence shown here is derived from an EMBL/GenBank/DDBJ whole genome shotgun (WGS) entry which is preliminary data.</text>
</comment>
<gene>
    <name evidence="2" type="ORF">NZ698_02145</name>
</gene>
<evidence type="ECO:0000256" key="1">
    <source>
        <dbReference type="SAM" id="SignalP"/>
    </source>
</evidence>
<dbReference type="Proteomes" id="UP001208649">
    <property type="component" value="Unassembled WGS sequence"/>
</dbReference>
<keyword evidence="3" id="KW-1185">Reference proteome</keyword>